<dbReference type="Proteomes" id="UP000182235">
    <property type="component" value="Unassembled WGS sequence"/>
</dbReference>
<dbReference type="VEuPathDB" id="FungiDB:AJ78_01525"/>
<sequence>MPMPTHKVAAATAAASIMLPAASAAANMMVILSKKRRYKESIEYKQKKNTPPMPVRRFEFDLNALADEFIVAKFDSSRMKYRIVTPDDLLFSVYDAIVESRSDGYIFKESRIEDEIKRLLPVAERSRSPEEDRIYLFADPAYTASSTTMRACQLSESQAWFKKEMLER</sequence>
<proteinExistence type="predicted"/>
<keyword evidence="2" id="KW-1185">Reference proteome</keyword>
<name>A0A1J9QT66_9EURO</name>
<dbReference type="EMBL" id="LGRN01000034">
    <property type="protein sequence ID" value="OJD18469.1"/>
    <property type="molecule type" value="Genomic_DNA"/>
</dbReference>
<dbReference type="STRING" id="1447872.A0A1J9QT66"/>
<dbReference type="OrthoDB" id="5289248at2759"/>
<reference evidence="1 2" key="1">
    <citation type="submission" date="2015-07" db="EMBL/GenBank/DDBJ databases">
        <title>Emmonsia species relationships and genome sequence.</title>
        <authorList>
            <consortium name="The Broad Institute Genomics Platform"/>
            <person name="Cuomo C.A."/>
            <person name="Munoz J.F."/>
            <person name="Imamovic A."/>
            <person name="Priest M.E."/>
            <person name="Young S."/>
            <person name="Clay O.K."/>
            <person name="McEwen J.G."/>
        </authorList>
    </citation>
    <scope>NUCLEOTIDE SEQUENCE [LARGE SCALE GENOMIC DNA]</scope>
    <source>
        <strain evidence="1 2">UAMH 9510</strain>
    </source>
</reference>
<evidence type="ECO:0000313" key="2">
    <source>
        <dbReference type="Proteomes" id="UP000182235"/>
    </source>
</evidence>
<protein>
    <submittedName>
        <fullName evidence="1">Uncharacterized protein</fullName>
    </submittedName>
</protein>
<gene>
    <name evidence="1" type="ORF">AJ78_01525</name>
</gene>
<dbReference type="AlphaFoldDB" id="A0A1J9QT66"/>
<accession>A0A1J9QT66</accession>
<comment type="caution">
    <text evidence="1">The sequence shown here is derived from an EMBL/GenBank/DDBJ whole genome shotgun (WGS) entry which is preliminary data.</text>
</comment>
<evidence type="ECO:0000313" key="1">
    <source>
        <dbReference type="EMBL" id="OJD18469.1"/>
    </source>
</evidence>
<organism evidence="1 2">
    <name type="scientific">Emergomyces pasteurianus Ep9510</name>
    <dbReference type="NCBI Taxonomy" id="1447872"/>
    <lineage>
        <taxon>Eukaryota</taxon>
        <taxon>Fungi</taxon>
        <taxon>Dikarya</taxon>
        <taxon>Ascomycota</taxon>
        <taxon>Pezizomycotina</taxon>
        <taxon>Eurotiomycetes</taxon>
        <taxon>Eurotiomycetidae</taxon>
        <taxon>Onygenales</taxon>
        <taxon>Ajellomycetaceae</taxon>
        <taxon>Emergomyces</taxon>
    </lineage>
</organism>